<proteinExistence type="predicted"/>
<gene>
    <name evidence="1" type="ORF">PACLA_8A044235</name>
</gene>
<dbReference type="InterPro" id="IPR021848">
    <property type="entry name" value="HODM_asu-like"/>
</dbReference>
<dbReference type="OrthoDB" id="497541at2759"/>
<evidence type="ECO:0000313" key="1">
    <source>
        <dbReference type="EMBL" id="CAB4012251.1"/>
    </source>
</evidence>
<dbReference type="Pfam" id="PF11927">
    <property type="entry name" value="HODM_asu-like"/>
    <property type="match status" value="1"/>
</dbReference>
<dbReference type="EMBL" id="CACRXK020007441">
    <property type="protein sequence ID" value="CAB4012251.1"/>
    <property type="molecule type" value="Genomic_DNA"/>
</dbReference>
<protein>
    <submittedName>
        <fullName evidence="1">Uncharacterized protein</fullName>
    </submittedName>
</protein>
<keyword evidence="2" id="KW-1185">Reference proteome</keyword>
<organism evidence="1 2">
    <name type="scientific">Paramuricea clavata</name>
    <name type="common">Red gorgonian</name>
    <name type="synonym">Violescent sea-whip</name>
    <dbReference type="NCBI Taxonomy" id="317549"/>
    <lineage>
        <taxon>Eukaryota</taxon>
        <taxon>Metazoa</taxon>
        <taxon>Cnidaria</taxon>
        <taxon>Anthozoa</taxon>
        <taxon>Octocorallia</taxon>
        <taxon>Malacalcyonacea</taxon>
        <taxon>Plexauridae</taxon>
        <taxon>Paramuricea</taxon>
    </lineage>
</organism>
<accession>A0A6S7J4E3</accession>
<sequence length="194" mass="22145">MRWALQQKFNLPMMGIHKPVAGFINHLVPKVYDLFKAMSPDAPVYRGNWALFHDLDGALDLYTPSGHVERNEKAKEYAYQGEKTGRDLMFRAEYQTLRKLAKSGAIVFSIRTYQFYLEDFKTYPRNEAECLIKAIETVHPDFIPYKAMPCWKDASLKYLRENVLGLGRSGTKWKDIALFFGGSIAVLGVALLVG</sequence>
<comment type="caution">
    <text evidence="1">The sequence shown here is derived from an EMBL/GenBank/DDBJ whole genome shotgun (WGS) entry which is preliminary data.</text>
</comment>
<name>A0A6S7J4E3_PARCT</name>
<dbReference type="AlphaFoldDB" id="A0A6S7J4E3"/>
<dbReference type="Proteomes" id="UP001152795">
    <property type="component" value="Unassembled WGS sequence"/>
</dbReference>
<reference evidence="1" key="1">
    <citation type="submission" date="2020-04" db="EMBL/GenBank/DDBJ databases">
        <authorList>
            <person name="Alioto T."/>
            <person name="Alioto T."/>
            <person name="Gomez Garrido J."/>
        </authorList>
    </citation>
    <scope>NUCLEOTIDE SEQUENCE</scope>
    <source>
        <strain evidence="1">A484AB</strain>
    </source>
</reference>
<evidence type="ECO:0000313" key="2">
    <source>
        <dbReference type="Proteomes" id="UP001152795"/>
    </source>
</evidence>